<comment type="caution">
    <text evidence="3">The sequence shown here is derived from an EMBL/GenBank/DDBJ whole genome shotgun (WGS) entry which is preliminary data.</text>
</comment>
<evidence type="ECO:0000259" key="2">
    <source>
        <dbReference type="Pfam" id="PF20167"/>
    </source>
</evidence>
<evidence type="ECO:0000313" key="3">
    <source>
        <dbReference type="EMBL" id="KAK8999707.1"/>
    </source>
</evidence>
<protein>
    <recommendedName>
        <fullName evidence="2">Putative plant transposon protein domain-containing protein</fullName>
    </recommendedName>
</protein>
<dbReference type="Pfam" id="PF20167">
    <property type="entry name" value="Transposase_32"/>
    <property type="match status" value="1"/>
</dbReference>
<feature type="region of interest" description="Disordered" evidence="1">
    <location>
        <begin position="385"/>
        <end position="509"/>
    </location>
</feature>
<feature type="region of interest" description="Disordered" evidence="1">
    <location>
        <begin position="254"/>
        <end position="305"/>
    </location>
</feature>
<proteinExistence type="predicted"/>
<keyword evidence="4" id="KW-1185">Reference proteome</keyword>
<organism evidence="3 4">
    <name type="scientific">Hibiscus sabdariffa</name>
    <name type="common">roselle</name>
    <dbReference type="NCBI Taxonomy" id="183260"/>
    <lineage>
        <taxon>Eukaryota</taxon>
        <taxon>Viridiplantae</taxon>
        <taxon>Streptophyta</taxon>
        <taxon>Embryophyta</taxon>
        <taxon>Tracheophyta</taxon>
        <taxon>Spermatophyta</taxon>
        <taxon>Magnoliopsida</taxon>
        <taxon>eudicotyledons</taxon>
        <taxon>Gunneridae</taxon>
        <taxon>Pentapetalae</taxon>
        <taxon>rosids</taxon>
        <taxon>malvids</taxon>
        <taxon>Malvales</taxon>
        <taxon>Malvaceae</taxon>
        <taxon>Malvoideae</taxon>
        <taxon>Hibiscus</taxon>
    </lineage>
</organism>
<name>A0ABR2QGS9_9ROSI</name>
<evidence type="ECO:0000313" key="4">
    <source>
        <dbReference type="Proteomes" id="UP001396334"/>
    </source>
</evidence>
<dbReference type="InterPro" id="IPR046796">
    <property type="entry name" value="Transposase_32_dom"/>
</dbReference>
<dbReference type="EMBL" id="JBBPBN010000039">
    <property type="protein sequence ID" value="KAK8999707.1"/>
    <property type="molecule type" value="Genomic_DNA"/>
</dbReference>
<feature type="domain" description="Putative plant transposon protein" evidence="2">
    <location>
        <begin position="44"/>
        <end position="221"/>
    </location>
</feature>
<accession>A0ABR2QGS9</accession>
<feature type="compositionally biased region" description="Polar residues" evidence="1">
    <location>
        <begin position="283"/>
        <end position="300"/>
    </location>
</feature>
<gene>
    <name evidence="3" type="ORF">V6N11_065204</name>
</gene>
<dbReference type="Proteomes" id="UP001396334">
    <property type="component" value="Unassembled WGS sequence"/>
</dbReference>
<feature type="compositionally biased region" description="Low complexity" evidence="1">
    <location>
        <begin position="402"/>
        <end position="421"/>
    </location>
</feature>
<sequence length="509" mass="56238">MANNSARYTMVAAKNQWEEQGFFLDDSLPNYGLEQIIFNRLNELCWFCFARQPARANLNWVHEFYTNNPAGDDEVTVRGRRVAANAATINNILDLPTNDPSIYALIGGLEDVDYETIKDYLCQEGTAWNTTGRNPYSVSRMQLLPEPKLWNTFVKRNLMPTSHNQTVDRTSLVLIHVILTGYRFNVGEVIAREISAACQNDKGILAFPCIISVLCRRAAVPTSPSDKYMAEKTGWSKKEYMRKMDVAEVTPIRMAMPTPPASPAQPTAATHDDAEPSTRPGAQPSTTATQQPSEAHSPTSIPAAPTPLRNQLQRIEARQLQFQSETKVFQQSLLNFLCFQFPAAASFFSVPPDATPQANFSAATQPIPSANPSTKAGNIEEVHLSSDDENDIFDWQTPRGYPTAPRPTQQQAAATSAHPTPRQSPDPTDVPILQPAPIPAQPTMETHHQRKGKAPAGRLITRSDPSSPDEEAAQQPAQKRRRYHIITTDSDEEQSAAAIATSADRSPSF</sequence>
<reference evidence="3 4" key="1">
    <citation type="journal article" date="2024" name="G3 (Bethesda)">
        <title>Genome assembly of Hibiscus sabdariffa L. provides insights into metabolisms of medicinal natural products.</title>
        <authorList>
            <person name="Kim T."/>
        </authorList>
    </citation>
    <scope>NUCLEOTIDE SEQUENCE [LARGE SCALE GENOMIC DNA]</scope>
    <source>
        <strain evidence="3">TK-2024</strain>
        <tissue evidence="3">Old leaves</tissue>
    </source>
</reference>
<evidence type="ECO:0000256" key="1">
    <source>
        <dbReference type="SAM" id="MobiDB-lite"/>
    </source>
</evidence>